<comment type="caution">
    <text evidence="2">The sequence shown here is derived from an EMBL/GenBank/DDBJ whole genome shotgun (WGS) entry which is preliminary data.</text>
</comment>
<organism evidence="2 3">
    <name type="scientific">Dyadobacter subterraneus</name>
    <dbReference type="NCBI Taxonomy" id="2773304"/>
    <lineage>
        <taxon>Bacteria</taxon>
        <taxon>Pseudomonadati</taxon>
        <taxon>Bacteroidota</taxon>
        <taxon>Cytophagia</taxon>
        <taxon>Cytophagales</taxon>
        <taxon>Spirosomataceae</taxon>
        <taxon>Dyadobacter</taxon>
    </lineage>
</organism>
<feature type="transmembrane region" description="Helical" evidence="1">
    <location>
        <begin position="20"/>
        <end position="41"/>
    </location>
</feature>
<feature type="transmembrane region" description="Helical" evidence="1">
    <location>
        <begin position="491"/>
        <end position="513"/>
    </location>
</feature>
<dbReference type="RefSeq" id="WP_194121524.1">
    <property type="nucleotide sequence ID" value="NZ_JBHSRU010000030.1"/>
</dbReference>
<keyword evidence="1" id="KW-0472">Membrane</keyword>
<dbReference type="PANTHER" id="PTHR34219">
    <property type="entry name" value="IRON-REGULATED INNER MEMBRANE PROTEIN-RELATED"/>
    <property type="match status" value="1"/>
</dbReference>
<feature type="transmembrane region" description="Helical" evidence="1">
    <location>
        <begin position="454"/>
        <end position="471"/>
    </location>
</feature>
<gene>
    <name evidence="2" type="ORF">IEE83_16005</name>
</gene>
<keyword evidence="1" id="KW-1133">Transmembrane helix</keyword>
<feature type="transmembrane region" description="Helical" evidence="1">
    <location>
        <begin position="395"/>
        <end position="415"/>
    </location>
</feature>
<evidence type="ECO:0000313" key="3">
    <source>
        <dbReference type="Proteomes" id="UP000634134"/>
    </source>
</evidence>
<sequence length="529" mass="60544">MKLKGLGNRAYNIMFHTHTVSGIVISFALYVIFFAGAFTLFKDEFYQWENPKARVPLVSDIDYDNVFRQIKRKNPYFETDKDLYVAIPSKENPLINIRGREVKKGSEPAYVGFIYNPVSHELQSDTPYTTTVGETLYRLHFLDQLPLLGRYLAGFIALFFFFASLTGLLIHWRNIFSKFYGYSLKGTWRQIWTNAHTVFGLIGLPFQMMYAITGAFYLLTLLILAPAVMVLYGGDQQKLLSVIRPYEGIKFDPKSPETTKNLSISQIISNLKTEHPDYHLTFLNIDNYGREDGVMTTRIVDDRHFTGDGIISVRLRDGKKVVEVIPGNKAYVESVLDGIARLHFAKFGGLLLKTVYFILALFTCFVIISGVLLWKEARNKKNYTEKQKRFHHRVTMWYLSICFGLFPATAILFNAELLVSSESSKHTFWVNTTFFISWLMLIILGLICKTETKMTKVFLVLTGIFSLIIPLTNGLKTGDWIWVALFKSNYFVAGTDIFWLITGISTLFLSLLVKNKSTVVSRKVVEEIA</sequence>
<feature type="transmembrane region" description="Helical" evidence="1">
    <location>
        <begin position="209"/>
        <end position="232"/>
    </location>
</feature>
<evidence type="ECO:0000256" key="1">
    <source>
        <dbReference type="SAM" id="Phobius"/>
    </source>
</evidence>
<feature type="transmembrane region" description="Helical" evidence="1">
    <location>
        <begin position="427"/>
        <end position="447"/>
    </location>
</feature>
<feature type="transmembrane region" description="Helical" evidence="1">
    <location>
        <begin position="354"/>
        <end position="374"/>
    </location>
</feature>
<accession>A0ABR9WD92</accession>
<dbReference type="EMBL" id="JACYGY010000001">
    <property type="protein sequence ID" value="MBE9463390.1"/>
    <property type="molecule type" value="Genomic_DNA"/>
</dbReference>
<dbReference type="Proteomes" id="UP000634134">
    <property type="component" value="Unassembled WGS sequence"/>
</dbReference>
<keyword evidence="1" id="KW-0812">Transmembrane</keyword>
<name>A0ABR9WD92_9BACT</name>
<feature type="transmembrane region" description="Helical" evidence="1">
    <location>
        <begin position="151"/>
        <end position="170"/>
    </location>
</feature>
<dbReference type="PANTHER" id="PTHR34219:SF3">
    <property type="entry name" value="BLL7967 PROTEIN"/>
    <property type="match status" value="1"/>
</dbReference>
<proteinExistence type="predicted"/>
<dbReference type="Pfam" id="PF03929">
    <property type="entry name" value="PepSY_TM"/>
    <property type="match status" value="1"/>
</dbReference>
<keyword evidence="3" id="KW-1185">Reference proteome</keyword>
<protein>
    <submittedName>
        <fullName evidence="2">PepSY domain-containing protein</fullName>
    </submittedName>
</protein>
<reference evidence="3" key="1">
    <citation type="submission" date="2023-07" db="EMBL/GenBank/DDBJ databases">
        <title>Dyadobacter sp. nov 'subterranea' isolated from contaminted grondwater.</title>
        <authorList>
            <person name="Szabo I."/>
            <person name="Al-Omari J."/>
            <person name="Szerdahelyi S.G."/>
            <person name="Rado J."/>
        </authorList>
    </citation>
    <scope>NUCLEOTIDE SEQUENCE [LARGE SCALE GENOMIC DNA]</scope>
    <source>
        <strain evidence="3">UP-52</strain>
    </source>
</reference>
<dbReference type="InterPro" id="IPR005625">
    <property type="entry name" value="PepSY-ass_TM"/>
</dbReference>
<evidence type="ECO:0000313" key="2">
    <source>
        <dbReference type="EMBL" id="MBE9463390.1"/>
    </source>
</evidence>